<dbReference type="InterPro" id="IPR028994">
    <property type="entry name" value="Integrin_alpha_N"/>
</dbReference>
<evidence type="ECO:0000313" key="1">
    <source>
        <dbReference type="EMBL" id="MCK8788102.1"/>
    </source>
</evidence>
<organism evidence="1 2">
    <name type="scientific">Roseomonas acroporae</name>
    <dbReference type="NCBI Taxonomy" id="2937791"/>
    <lineage>
        <taxon>Bacteria</taxon>
        <taxon>Pseudomonadati</taxon>
        <taxon>Pseudomonadota</taxon>
        <taxon>Alphaproteobacteria</taxon>
        <taxon>Acetobacterales</taxon>
        <taxon>Roseomonadaceae</taxon>
        <taxon>Roseomonas</taxon>
    </lineage>
</organism>
<dbReference type="AlphaFoldDB" id="A0A9X1YG67"/>
<dbReference type="EMBL" id="JALPRX010000179">
    <property type="protein sequence ID" value="MCK8788102.1"/>
    <property type="molecule type" value="Genomic_DNA"/>
</dbReference>
<protein>
    <recommendedName>
        <fullName evidence="3">VCBS repeat-containing protein</fullName>
    </recommendedName>
</protein>
<sequence>MSGAQIVGGGVIAQLSPDWSIKGVADFNGDGHSDILLQKADGLLALWEMDGANVIGGGRSVI</sequence>
<evidence type="ECO:0008006" key="3">
    <source>
        <dbReference type="Google" id="ProtNLM"/>
    </source>
</evidence>
<proteinExistence type="predicted"/>
<dbReference type="SUPFAM" id="SSF69318">
    <property type="entry name" value="Integrin alpha N-terminal domain"/>
    <property type="match status" value="1"/>
</dbReference>
<accession>A0A9X1YG67</accession>
<name>A0A9X1YG67_9PROT</name>
<evidence type="ECO:0000313" key="2">
    <source>
        <dbReference type="Proteomes" id="UP001139516"/>
    </source>
</evidence>
<gene>
    <name evidence="1" type="ORF">M0638_27485</name>
</gene>
<keyword evidence="2" id="KW-1185">Reference proteome</keyword>
<reference evidence="1" key="1">
    <citation type="submission" date="2022-04" db="EMBL/GenBank/DDBJ databases">
        <title>Roseomonas acroporae sp. nov., isolated from coral Acropora digitifera.</title>
        <authorList>
            <person name="Sun H."/>
        </authorList>
    </citation>
    <scope>NUCLEOTIDE SEQUENCE</scope>
    <source>
        <strain evidence="1">NAR14</strain>
    </source>
</reference>
<comment type="caution">
    <text evidence="1">The sequence shown here is derived from an EMBL/GenBank/DDBJ whole genome shotgun (WGS) entry which is preliminary data.</text>
</comment>
<dbReference type="RefSeq" id="WP_248670144.1">
    <property type="nucleotide sequence ID" value="NZ_JALPRX010000179.1"/>
</dbReference>
<dbReference type="Proteomes" id="UP001139516">
    <property type="component" value="Unassembled WGS sequence"/>
</dbReference>